<protein>
    <submittedName>
        <fullName evidence="2">Uncharacterized protein</fullName>
    </submittedName>
</protein>
<evidence type="ECO:0000313" key="2">
    <source>
        <dbReference type="EMBL" id="CAD9685977.1"/>
    </source>
</evidence>
<feature type="compositionally biased region" description="Polar residues" evidence="1">
    <location>
        <begin position="77"/>
        <end position="90"/>
    </location>
</feature>
<accession>A0A7S2WH17</accession>
<name>A0A7S2WH17_9STRA</name>
<reference evidence="2" key="1">
    <citation type="submission" date="2021-01" db="EMBL/GenBank/DDBJ databases">
        <authorList>
            <person name="Corre E."/>
            <person name="Pelletier E."/>
            <person name="Niang G."/>
            <person name="Scheremetjew M."/>
            <person name="Finn R."/>
            <person name="Kale V."/>
            <person name="Holt S."/>
            <person name="Cochrane G."/>
            <person name="Meng A."/>
            <person name="Brown T."/>
            <person name="Cohen L."/>
        </authorList>
    </citation>
    <scope>NUCLEOTIDE SEQUENCE</scope>
    <source>
        <strain evidence="2">NY070348D</strain>
    </source>
</reference>
<sequence length="130" mass="15128">MAAAKQPTLELAFQFPRTRDLSLQRFRQKRVRRTYNRRVYKSMARPQKKGPQNYKRKPKQTKSETQQTQHKKVNSIAMGNQASNGTEVGSINKANEVETYKVDRKLELETLPLIMPHIVDSEWLELAGML</sequence>
<dbReference type="AlphaFoldDB" id="A0A7S2WH17"/>
<organism evidence="2">
    <name type="scientific">Mucochytrium quahogii</name>
    <dbReference type="NCBI Taxonomy" id="96639"/>
    <lineage>
        <taxon>Eukaryota</taxon>
        <taxon>Sar</taxon>
        <taxon>Stramenopiles</taxon>
        <taxon>Bigyra</taxon>
        <taxon>Labyrinthulomycetes</taxon>
        <taxon>Thraustochytrida</taxon>
        <taxon>Thraustochytriidae</taxon>
        <taxon>Mucochytrium</taxon>
    </lineage>
</organism>
<evidence type="ECO:0000256" key="1">
    <source>
        <dbReference type="SAM" id="MobiDB-lite"/>
    </source>
</evidence>
<gene>
    <name evidence="2" type="ORF">QSP1433_LOCUS9001</name>
</gene>
<feature type="region of interest" description="Disordered" evidence="1">
    <location>
        <begin position="36"/>
        <end position="90"/>
    </location>
</feature>
<dbReference type="EMBL" id="HBHK01014293">
    <property type="protein sequence ID" value="CAD9685977.1"/>
    <property type="molecule type" value="Transcribed_RNA"/>
</dbReference>
<proteinExistence type="predicted"/>